<organism evidence="2 4">
    <name type="scientific">Bacteroides thetaiotaomicron</name>
    <dbReference type="NCBI Taxonomy" id="818"/>
    <lineage>
        <taxon>Bacteria</taxon>
        <taxon>Pseudomonadati</taxon>
        <taxon>Bacteroidota</taxon>
        <taxon>Bacteroidia</taxon>
        <taxon>Bacteroidales</taxon>
        <taxon>Bacteroidaceae</taxon>
        <taxon>Bacteroides</taxon>
    </lineage>
</organism>
<dbReference type="RefSeq" id="WP_005842164.1">
    <property type="nucleotide sequence ID" value="NZ_CAXVLI010000033.1"/>
</dbReference>
<sequence>MITTDKVIEIFCIADDFCAEYENEIRNHQLQAGDITKRRNRKTQMSQSEIIAVMVCFHCGTFHNFKNYYLFYICKHMKSYFPNAVSYNRFVELQPRVIVPFMLLLKLFGFGECTGITYVDSTPIKVCHNKRIHSNKVFRDLAQRGKSTMGWFFGFKLHLVCNEKGELLNFSLTKGNVDDRNPDVINVLTKDLFGKLYADKGYISTKLFEMLFDQGVHLVTGIRSNMKNSLMSFRDKILLRKRSVIESINDELKNICQIEHSRHRSTHNFIMNIIAALVAYCFFPKKPSIKFEVEKSSQLTIWG</sequence>
<feature type="domain" description="Transposase DDE" evidence="1">
    <location>
        <begin position="111"/>
        <end position="265"/>
    </location>
</feature>
<name>A0A174WDW8_BACT4</name>
<dbReference type="NCBIfam" id="NF033520">
    <property type="entry name" value="transpos_IS982"/>
    <property type="match status" value="1"/>
</dbReference>
<reference evidence="3 5" key="2">
    <citation type="journal article" date="2019" name="Nat. Med.">
        <title>A library of human gut bacterial isolates paired with longitudinal multiomics data enables mechanistic microbiome research.</title>
        <authorList>
            <person name="Poyet M."/>
            <person name="Groussin M."/>
            <person name="Gibbons S.M."/>
            <person name="Avila-Pacheco J."/>
            <person name="Jiang X."/>
            <person name="Kearney S.M."/>
            <person name="Perrotta A.R."/>
            <person name="Berdy B."/>
            <person name="Zhao S."/>
            <person name="Lieberman T.D."/>
            <person name="Swanson P.K."/>
            <person name="Smith M."/>
            <person name="Roesemann S."/>
            <person name="Alexander J.E."/>
            <person name="Rich S.A."/>
            <person name="Livny J."/>
            <person name="Vlamakis H."/>
            <person name="Clish C."/>
            <person name="Bullock K."/>
            <person name="Deik A."/>
            <person name="Scott J."/>
            <person name="Pierce K.A."/>
            <person name="Xavier R.J."/>
            <person name="Alm E.J."/>
        </authorList>
    </citation>
    <scope>NUCLEOTIDE SEQUENCE [LARGE SCALE GENOMIC DNA]</scope>
    <source>
        <strain evidence="3 5">BIOML-A165</strain>
    </source>
</reference>
<dbReference type="Proteomes" id="UP000095541">
    <property type="component" value="Unassembled WGS sequence"/>
</dbReference>
<evidence type="ECO:0000313" key="3">
    <source>
        <dbReference type="EMBL" id="KAB4445776.1"/>
    </source>
</evidence>
<dbReference type="EMBL" id="CZBI01000010">
    <property type="protein sequence ID" value="CUQ45443.1"/>
    <property type="molecule type" value="Genomic_DNA"/>
</dbReference>
<evidence type="ECO:0000259" key="1">
    <source>
        <dbReference type="Pfam" id="PF13612"/>
    </source>
</evidence>
<protein>
    <submittedName>
        <fullName evidence="3">IS982 family transposase</fullName>
    </submittedName>
    <submittedName>
        <fullName evidence="2">Transposase IS4 family protein</fullName>
    </submittedName>
</protein>
<evidence type="ECO:0000313" key="5">
    <source>
        <dbReference type="Proteomes" id="UP000460317"/>
    </source>
</evidence>
<dbReference type="AlphaFoldDB" id="A0A174WDW8"/>
<accession>A0A174WDW8</accession>
<reference evidence="2 4" key="1">
    <citation type="submission" date="2015-09" db="EMBL/GenBank/DDBJ databases">
        <authorList>
            <consortium name="Pathogen Informatics"/>
        </authorList>
    </citation>
    <scope>NUCLEOTIDE SEQUENCE [LARGE SCALE GENOMIC DNA]</scope>
    <source>
        <strain evidence="2 4">2789STDY5834945</strain>
    </source>
</reference>
<dbReference type="EMBL" id="WCSB01000101">
    <property type="protein sequence ID" value="KAB4445776.1"/>
    <property type="molecule type" value="Genomic_DNA"/>
</dbReference>
<proteinExistence type="predicted"/>
<dbReference type="InterPro" id="IPR025668">
    <property type="entry name" value="Tnp_DDE_dom"/>
</dbReference>
<dbReference type="Proteomes" id="UP000460317">
    <property type="component" value="Unassembled WGS sequence"/>
</dbReference>
<evidence type="ECO:0000313" key="2">
    <source>
        <dbReference type="EMBL" id="CUQ45443.1"/>
    </source>
</evidence>
<dbReference type="Pfam" id="PF13612">
    <property type="entry name" value="DDE_Tnp_1_3"/>
    <property type="match status" value="1"/>
</dbReference>
<evidence type="ECO:0000313" key="4">
    <source>
        <dbReference type="Proteomes" id="UP000095541"/>
    </source>
</evidence>
<gene>
    <name evidence="2" type="ORF">ERS852557_04661</name>
    <name evidence="3" type="ORF">GAN93_25585</name>
</gene>